<dbReference type="Proteomes" id="UP001432322">
    <property type="component" value="Unassembled WGS sequence"/>
</dbReference>
<proteinExistence type="predicted"/>
<sequence length="108" mass="12783">GVGVEEEEIDCPEPEVDEDNEADVNRNYSGVCFGCHGDVNDDEHNRTCFDYRDWRKYELERRLKLEREGDVHELQMKRARIERRLKKKQQEKEAATNIDASKTKPDEK</sequence>
<feature type="non-terminal residue" evidence="2">
    <location>
        <position position="108"/>
    </location>
</feature>
<reference evidence="2" key="1">
    <citation type="submission" date="2023-10" db="EMBL/GenBank/DDBJ databases">
        <title>Genome assembly of Pristionchus species.</title>
        <authorList>
            <person name="Yoshida K."/>
            <person name="Sommer R.J."/>
        </authorList>
    </citation>
    <scope>NUCLEOTIDE SEQUENCE</scope>
    <source>
        <strain evidence="2">RS5133</strain>
    </source>
</reference>
<evidence type="ECO:0000313" key="3">
    <source>
        <dbReference type="Proteomes" id="UP001432322"/>
    </source>
</evidence>
<organism evidence="2 3">
    <name type="scientific">Pristionchus fissidentatus</name>
    <dbReference type="NCBI Taxonomy" id="1538716"/>
    <lineage>
        <taxon>Eukaryota</taxon>
        <taxon>Metazoa</taxon>
        <taxon>Ecdysozoa</taxon>
        <taxon>Nematoda</taxon>
        <taxon>Chromadorea</taxon>
        <taxon>Rhabditida</taxon>
        <taxon>Rhabditina</taxon>
        <taxon>Diplogasteromorpha</taxon>
        <taxon>Diplogasteroidea</taxon>
        <taxon>Neodiplogasteridae</taxon>
        <taxon>Pristionchus</taxon>
    </lineage>
</organism>
<protein>
    <submittedName>
        <fullName evidence="2">Uncharacterized protein</fullName>
    </submittedName>
</protein>
<keyword evidence="3" id="KW-1185">Reference proteome</keyword>
<accession>A0AAV5VCZ3</accession>
<feature type="region of interest" description="Disordered" evidence="1">
    <location>
        <begin position="1"/>
        <end position="20"/>
    </location>
</feature>
<comment type="caution">
    <text evidence="2">The sequence shown here is derived from an EMBL/GenBank/DDBJ whole genome shotgun (WGS) entry which is preliminary data.</text>
</comment>
<dbReference type="EMBL" id="BTSY01000003">
    <property type="protein sequence ID" value="GMT17557.1"/>
    <property type="molecule type" value="Genomic_DNA"/>
</dbReference>
<feature type="region of interest" description="Disordered" evidence="1">
    <location>
        <begin position="82"/>
        <end position="108"/>
    </location>
</feature>
<feature type="non-terminal residue" evidence="2">
    <location>
        <position position="1"/>
    </location>
</feature>
<gene>
    <name evidence="2" type="ORF">PFISCL1PPCAC_8854</name>
</gene>
<name>A0AAV5VCZ3_9BILA</name>
<evidence type="ECO:0000313" key="2">
    <source>
        <dbReference type="EMBL" id="GMT17557.1"/>
    </source>
</evidence>
<evidence type="ECO:0000256" key="1">
    <source>
        <dbReference type="SAM" id="MobiDB-lite"/>
    </source>
</evidence>
<dbReference type="AlphaFoldDB" id="A0AAV5VCZ3"/>